<name>A0A2M7TYY7_9BACT</name>
<dbReference type="EMBL" id="PFOB01000035">
    <property type="protein sequence ID" value="PIZ63026.1"/>
    <property type="molecule type" value="Genomic_DNA"/>
</dbReference>
<sequence length="1332" mass="151327">MMIMNEADSGEAARREQVLSESKQNLRKAQASLEVLLDFIGDKSASTLDKKEAVRLIVEVRRSIQGVDYWTQDYGSSTSKGKLSDPDIEAVVDERNNVVDILEQIETTLNFNFKIFEGDEIATNDRADNKSFSLPDENSFSGDFDNDSQKFDFERDWTEIIGRLTIGRNELLTSVNEMIEEAATGVINADMFSRLRDSNVLFRRYIREVRRQLNLNSIKNKRFIDELDEFVNSEKTQQINDLLAEFFQQHIKDKKGGIDKEQEVDEWPLEQSKELARSIVEITQVLDEIDSRIIRDFDYDDPADDLLLNQIQEDFNAQVVLIKGMSKNLDFIKKVIPLLVPTVNLKITKVVERQEELGDILKSADQLEERAKKVEHQVWIKLIFILHPELKAMASDLEESSPNPTGDAEDDFNNLIDYATRLEVHILAVGQIQQGYVTQPLKDFDFTGAFLQSIQEEYDFRMNNAFTFWQNNLNGLYSNFDNTKDKFLKKLVVSEGVSDAVLEKTENDKLSDVIKKLSEATEDAKKQVTTSVNVKIPGGDRSQPYLQFLEPFWDRAKIQIDRRKNIYDLNEEKLRPVSAETAIDFLSGGYIPGAPKEWKENNGWRKETPSKLASGIWAYVETVLLGDAARETEAFMKVDLLNTEVGMGHQQTLHLMLKSFMALSETFPSPKRKEIYLLGDKLIKDVTQVQHTLNRGHGVSELEKNPSGLIDFYSNVGNQMTRIDFARTARLGEEYQNKEGLRTVSERLLWAQQAMAAMNEPTFRGTAWLSTSENAKNAEIARNVRERNPLTIFPLATAIADDFFVKRDVVRLIAGSDTPPKWVTESLDRYPGESLSEFATRKRLYMSECLQEMLYGRNAAGRLLTANNAAPDSLWGKYQASGGNQVEKRNYLDAVQKKTVVTGHLAEQLAMNLAEYSLEPCKAEGQRMIPGTKTITIDGQEITLPILDALAGPTAIFVMSRFFYNQSYRRKLTKKGSAEGSPGPRETLDNFYSVSDTQNDRYWYIPDGETEGVTLKEAIILAEDREAFRDIPWSTAVTEAERNSAWVEEVRLSLNHWDRMTRPDGIGVVWHNIVKAEPGSSGSLLTFDSSITISKIFPFVREVTYMMQRDKGVKLHTWPNEEEWQDFVTVEAHYLAEIDDGNANPAQPIEVEGVRVTDKLWKLVIELSRHPTSQHILSDIWEPEDDTRTKVTRYASLMGEVVRTPKLKGMRNSFEQAVMNNESNSQWDVWKKLFIGNTIIGSIASGDPSAMDYKDTRAIKQLLSREVWERESQNAIAKFARKWFAGTQKELVYQGIGIFSANEVTKLLELAGAPSGLIAVAKSSIADLQKTN</sequence>
<organism evidence="1 2">
    <name type="scientific">Candidatus Roizmanbacteria bacterium CG_4_10_14_0_2_um_filter_39_13</name>
    <dbReference type="NCBI Taxonomy" id="1974825"/>
    <lineage>
        <taxon>Bacteria</taxon>
        <taxon>Candidatus Roizmaniibacteriota</taxon>
    </lineage>
</organism>
<proteinExistence type="predicted"/>
<dbReference type="Proteomes" id="UP000228503">
    <property type="component" value="Unassembled WGS sequence"/>
</dbReference>
<protein>
    <submittedName>
        <fullName evidence="1">Uncharacterized protein</fullName>
    </submittedName>
</protein>
<accession>A0A2M7TYY7</accession>
<gene>
    <name evidence="1" type="ORF">COY16_02960</name>
</gene>
<evidence type="ECO:0000313" key="2">
    <source>
        <dbReference type="Proteomes" id="UP000228503"/>
    </source>
</evidence>
<reference evidence="2" key="1">
    <citation type="submission" date="2017-09" db="EMBL/GenBank/DDBJ databases">
        <title>Depth-based differentiation of microbial function through sediment-hosted aquifers and enrichment of novel symbionts in the deep terrestrial subsurface.</title>
        <authorList>
            <person name="Probst A.J."/>
            <person name="Ladd B."/>
            <person name="Jarett J.K."/>
            <person name="Geller-Mcgrath D.E."/>
            <person name="Sieber C.M.K."/>
            <person name="Emerson J.B."/>
            <person name="Anantharaman K."/>
            <person name="Thomas B.C."/>
            <person name="Malmstrom R."/>
            <person name="Stieglmeier M."/>
            <person name="Klingl A."/>
            <person name="Woyke T."/>
            <person name="Ryan C.M."/>
            <person name="Banfield J.F."/>
        </authorList>
    </citation>
    <scope>NUCLEOTIDE SEQUENCE [LARGE SCALE GENOMIC DNA]</scope>
</reference>
<evidence type="ECO:0000313" key="1">
    <source>
        <dbReference type="EMBL" id="PIZ63026.1"/>
    </source>
</evidence>
<comment type="caution">
    <text evidence="1">The sequence shown here is derived from an EMBL/GenBank/DDBJ whole genome shotgun (WGS) entry which is preliminary data.</text>
</comment>